<accession>A0A5B6X2E4</accession>
<name>A0A5B6X2E4_9ROSI</name>
<feature type="compositionally biased region" description="Polar residues" evidence="1">
    <location>
        <begin position="23"/>
        <end position="59"/>
    </location>
</feature>
<organism evidence="2 3">
    <name type="scientific">Gossypium australe</name>
    <dbReference type="NCBI Taxonomy" id="47621"/>
    <lineage>
        <taxon>Eukaryota</taxon>
        <taxon>Viridiplantae</taxon>
        <taxon>Streptophyta</taxon>
        <taxon>Embryophyta</taxon>
        <taxon>Tracheophyta</taxon>
        <taxon>Spermatophyta</taxon>
        <taxon>Magnoliopsida</taxon>
        <taxon>eudicotyledons</taxon>
        <taxon>Gunneridae</taxon>
        <taxon>Pentapetalae</taxon>
        <taxon>rosids</taxon>
        <taxon>malvids</taxon>
        <taxon>Malvales</taxon>
        <taxon>Malvaceae</taxon>
        <taxon>Malvoideae</taxon>
        <taxon>Gossypium</taxon>
    </lineage>
</organism>
<dbReference type="AlphaFoldDB" id="A0A5B6X2E4"/>
<evidence type="ECO:0000313" key="3">
    <source>
        <dbReference type="Proteomes" id="UP000325315"/>
    </source>
</evidence>
<feature type="region of interest" description="Disordered" evidence="1">
    <location>
        <begin position="23"/>
        <end position="60"/>
    </location>
</feature>
<sequence>MIQGGDFTNGNAALQLYGQNTADIQPTTHSPASGATWTGGTSHASLASGTGASQPSLSSAPVHCRIAVSSPVQGKK</sequence>
<dbReference type="Proteomes" id="UP000325315">
    <property type="component" value="Unassembled WGS sequence"/>
</dbReference>
<evidence type="ECO:0000256" key="1">
    <source>
        <dbReference type="SAM" id="MobiDB-lite"/>
    </source>
</evidence>
<evidence type="ECO:0000313" key="2">
    <source>
        <dbReference type="EMBL" id="KAA3487736.1"/>
    </source>
</evidence>
<comment type="caution">
    <text evidence="2">The sequence shown here is derived from an EMBL/GenBank/DDBJ whole genome shotgun (WGS) entry which is preliminary data.</text>
</comment>
<dbReference type="EMBL" id="SMMG02000001">
    <property type="protein sequence ID" value="KAA3487736.1"/>
    <property type="molecule type" value="Genomic_DNA"/>
</dbReference>
<protein>
    <submittedName>
        <fullName evidence="2">Uncharacterized protein</fullName>
    </submittedName>
</protein>
<reference evidence="3" key="1">
    <citation type="journal article" date="2019" name="Plant Biotechnol. J.">
        <title>Genome sequencing of the Australian wild diploid species Gossypium australe highlights disease resistance and delayed gland morphogenesis.</title>
        <authorList>
            <person name="Cai Y."/>
            <person name="Cai X."/>
            <person name="Wang Q."/>
            <person name="Wang P."/>
            <person name="Zhang Y."/>
            <person name="Cai C."/>
            <person name="Xu Y."/>
            <person name="Wang K."/>
            <person name="Zhou Z."/>
            <person name="Wang C."/>
            <person name="Geng S."/>
            <person name="Li B."/>
            <person name="Dong Q."/>
            <person name="Hou Y."/>
            <person name="Wang H."/>
            <person name="Ai P."/>
            <person name="Liu Z."/>
            <person name="Yi F."/>
            <person name="Sun M."/>
            <person name="An G."/>
            <person name="Cheng J."/>
            <person name="Zhang Y."/>
            <person name="Shi Q."/>
            <person name="Xie Y."/>
            <person name="Shi X."/>
            <person name="Chang Y."/>
            <person name="Huang F."/>
            <person name="Chen Y."/>
            <person name="Hong S."/>
            <person name="Mi L."/>
            <person name="Sun Q."/>
            <person name="Zhang L."/>
            <person name="Zhou B."/>
            <person name="Peng R."/>
            <person name="Zhang X."/>
            <person name="Liu F."/>
        </authorList>
    </citation>
    <scope>NUCLEOTIDE SEQUENCE [LARGE SCALE GENOMIC DNA]</scope>
    <source>
        <strain evidence="3">cv. PA1801</strain>
    </source>
</reference>
<keyword evidence="3" id="KW-1185">Reference proteome</keyword>
<gene>
    <name evidence="2" type="ORF">EPI10_031547</name>
</gene>
<proteinExistence type="predicted"/>